<protein>
    <submittedName>
        <fullName evidence="2">Uncharacterized protein</fullName>
    </submittedName>
</protein>
<accession>A0A8G0LJX2</accession>
<name>A0A8G0LJX2_9HYPO</name>
<dbReference type="EMBL" id="CP075867">
    <property type="protein sequence ID" value="QYT01375.1"/>
    <property type="molecule type" value="Genomic_DNA"/>
</dbReference>
<reference evidence="2 3" key="1">
    <citation type="journal article" date="2021" name="BMC Genomics">
        <title>Telomere-to-telomere genome assembly of asparaginase-producing Trichoderma simmonsii.</title>
        <authorList>
            <person name="Chung D."/>
            <person name="Kwon Y.M."/>
            <person name="Yang Y."/>
        </authorList>
    </citation>
    <scope>NUCLEOTIDE SEQUENCE [LARGE SCALE GENOMIC DNA]</scope>
    <source>
        <strain evidence="2 3">GH-Sj1</strain>
    </source>
</reference>
<keyword evidence="3" id="KW-1185">Reference proteome</keyword>
<dbReference type="AlphaFoldDB" id="A0A8G0LJX2"/>
<evidence type="ECO:0000313" key="2">
    <source>
        <dbReference type="EMBL" id="QYT01375.1"/>
    </source>
</evidence>
<feature type="region of interest" description="Disordered" evidence="1">
    <location>
        <begin position="1"/>
        <end position="78"/>
    </location>
</feature>
<feature type="region of interest" description="Disordered" evidence="1">
    <location>
        <begin position="91"/>
        <end position="121"/>
    </location>
</feature>
<sequence length="121" mass="12592">MPQARVSGGARPTRRAAAGDRERDNGGGFDGDADASAARLGGCSTEAKARQRTARTKDKASNRTGDGGWGAQQRSGLQPLVSGISYKALSLASSSESTERDRRPNRSRARCGNGLDVRGGT</sequence>
<proteinExistence type="predicted"/>
<evidence type="ECO:0000313" key="3">
    <source>
        <dbReference type="Proteomes" id="UP000826661"/>
    </source>
</evidence>
<dbReference type="Proteomes" id="UP000826661">
    <property type="component" value="Chromosome IV"/>
</dbReference>
<gene>
    <name evidence="2" type="ORF">H0G86_008417</name>
</gene>
<evidence type="ECO:0000256" key="1">
    <source>
        <dbReference type="SAM" id="MobiDB-lite"/>
    </source>
</evidence>
<organism evidence="2 3">
    <name type="scientific">Trichoderma simmonsii</name>
    <dbReference type="NCBI Taxonomy" id="1491479"/>
    <lineage>
        <taxon>Eukaryota</taxon>
        <taxon>Fungi</taxon>
        <taxon>Dikarya</taxon>
        <taxon>Ascomycota</taxon>
        <taxon>Pezizomycotina</taxon>
        <taxon>Sordariomycetes</taxon>
        <taxon>Hypocreomycetidae</taxon>
        <taxon>Hypocreales</taxon>
        <taxon>Hypocreaceae</taxon>
        <taxon>Trichoderma</taxon>
    </lineage>
</organism>